<feature type="domain" description="Glycoside hydrolase family 20 catalytic" evidence="6">
    <location>
        <begin position="1"/>
        <end position="280"/>
    </location>
</feature>
<comment type="catalytic activity">
    <reaction evidence="1">
        <text>Hydrolysis of terminal non-reducing N-acetyl-D-hexosamine residues in N-acetyl-beta-D-hexosaminides.</text>
        <dbReference type="EC" id="3.2.1.52"/>
    </reaction>
</comment>
<evidence type="ECO:0000256" key="1">
    <source>
        <dbReference type="ARBA" id="ARBA00001231"/>
    </source>
</evidence>
<dbReference type="Gene3D" id="3.20.20.80">
    <property type="entry name" value="Glycosidases"/>
    <property type="match status" value="1"/>
</dbReference>
<keyword evidence="4" id="KW-0378">Hydrolase</keyword>
<evidence type="ECO:0000313" key="8">
    <source>
        <dbReference type="Proteomes" id="UP000601435"/>
    </source>
</evidence>
<dbReference type="GO" id="GO:0005975">
    <property type="term" value="P:carbohydrate metabolic process"/>
    <property type="evidence" value="ECO:0007669"/>
    <property type="project" value="InterPro"/>
</dbReference>
<proteinExistence type="inferred from homology"/>
<evidence type="ECO:0000259" key="6">
    <source>
        <dbReference type="Pfam" id="PF00728"/>
    </source>
</evidence>
<comment type="similarity">
    <text evidence="2">Belongs to the glycosyl hydrolase 20 family.</text>
</comment>
<evidence type="ECO:0000313" key="7">
    <source>
        <dbReference type="EMBL" id="CAE7894448.1"/>
    </source>
</evidence>
<protein>
    <recommendedName>
        <fullName evidence="3">beta-N-acetylhexosaminidase</fullName>
        <ecNumber evidence="3">3.2.1.52</ecNumber>
    </recommendedName>
</protein>
<dbReference type="SUPFAM" id="SSF51445">
    <property type="entry name" value="(Trans)glycosidases"/>
    <property type="match status" value="1"/>
</dbReference>
<dbReference type="Pfam" id="PF00728">
    <property type="entry name" value="Glyco_hydro_20"/>
    <property type="match status" value="1"/>
</dbReference>
<dbReference type="InterPro" id="IPR015883">
    <property type="entry name" value="Glyco_hydro_20_cat"/>
</dbReference>
<dbReference type="GO" id="GO:0004563">
    <property type="term" value="F:beta-N-acetylhexosaminidase activity"/>
    <property type="evidence" value="ECO:0007669"/>
    <property type="project" value="UniProtKB-EC"/>
</dbReference>
<sequence length="302" mass="34164">MQYAKLNVLHWHLTEDQSFPMASRSFPELPQHGAYSDQEQYTWQEISDVVQYARDRGIRVIPEFDMPGHSSSWRNSHPEVFAEGCLSESSRGAFDPANPATFTFLLAALQDWTSGMFVDGFVHLGSDEVPSDCWNNTKDLTWMKSQGLANFTEVFDYFVNHMVSMAKKLGKQTILWDEAFMSAKPPKEAVIQNWHDSKLMQQIVDAGYRALLSNGWYLDHLTTTWQSMYAMDPQFNISSDKAHLVLGGEGCMWGETVDPSDMEATVWPRAAAIAERLWSAPGVNSTEAAEPRLLAFRPRGQP</sequence>
<reference evidence="7" key="1">
    <citation type="submission" date="2021-02" db="EMBL/GenBank/DDBJ databases">
        <authorList>
            <person name="Dougan E. K."/>
            <person name="Rhodes N."/>
            <person name="Thang M."/>
            <person name="Chan C."/>
        </authorList>
    </citation>
    <scope>NUCLEOTIDE SEQUENCE</scope>
</reference>
<evidence type="ECO:0000256" key="5">
    <source>
        <dbReference type="PIRSR" id="PIRSR625705-1"/>
    </source>
</evidence>
<dbReference type="InterPro" id="IPR025705">
    <property type="entry name" value="Beta_hexosaminidase_sua/sub"/>
</dbReference>
<dbReference type="GO" id="GO:0016020">
    <property type="term" value="C:membrane"/>
    <property type="evidence" value="ECO:0007669"/>
    <property type="project" value="TreeGrafter"/>
</dbReference>
<feature type="active site" description="Proton donor" evidence="5">
    <location>
        <position position="128"/>
    </location>
</feature>
<dbReference type="EC" id="3.2.1.52" evidence="3"/>
<organism evidence="7 8">
    <name type="scientific">Symbiodinium necroappetens</name>
    <dbReference type="NCBI Taxonomy" id="1628268"/>
    <lineage>
        <taxon>Eukaryota</taxon>
        <taxon>Sar</taxon>
        <taxon>Alveolata</taxon>
        <taxon>Dinophyceae</taxon>
        <taxon>Suessiales</taxon>
        <taxon>Symbiodiniaceae</taxon>
        <taxon>Symbiodinium</taxon>
    </lineage>
</organism>
<dbReference type="AlphaFoldDB" id="A0A813B7L5"/>
<evidence type="ECO:0000256" key="3">
    <source>
        <dbReference type="ARBA" id="ARBA00012663"/>
    </source>
</evidence>
<dbReference type="PANTHER" id="PTHR22600">
    <property type="entry name" value="BETA-HEXOSAMINIDASE"/>
    <property type="match status" value="1"/>
</dbReference>
<dbReference type="PANTHER" id="PTHR22600:SF21">
    <property type="entry name" value="BETA-HEXOSAMINIDASE A"/>
    <property type="match status" value="1"/>
</dbReference>
<keyword evidence="8" id="KW-1185">Reference proteome</keyword>
<dbReference type="EMBL" id="CAJNJA010068319">
    <property type="protein sequence ID" value="CAE7894448.1"/>
    <property type="molecule type" value="Genomic_DNA"/>
</dbReference>
<gene>
    <name evidence="7" type="primary">HEXO3</name>
    <name evidence="7" type="ORF">SNEC2469_LOCUS29889</name>
</gene>
<dbReference type="OrthoDB" id="428480at2759"/>
<accession>A0A813B7L5</accession>
<dbReference type="Proteomes" id="UP000601435">
    <property type="component" value="Unassembled WGS sequence"/>
</dbReference>
<evidence type="ECO:0000256" key="2">
    <source>
        <dbReference type="ARBA" id="ARBA00006285"/>
    </source>
</evidence>
<dbReference type="InterPro" id="IPR017853">
    <property type="entry name" value="GH"/>
</dbReference>
<comment type="caution">
    <text evidence="7">The sequence shown here is derived from an EMBL/GenBank/DDBJ whole genome shotgun (WGS) entry which is preliminary data.</text>
</comment>
<evidence type="ECO:0000256" key="4">
    <source>
        <dbReference type="ARBA" id="ARBA00022801"/>
    </source>
</evidence>
<dbReference type="GO" id="GO:0030203">
    <property type="term" value="P:glycosaminoglycan metabolic process"/>
    <property type="evidence" value="ECO:0007669"/>
    <property type="project" value="TreeGrafter"/>
</dbReference>
<name>A0A813B7L5_9DINO</name>